<evidence type="ECO:0000313" key="5">
    <source>
        <dbReference type="EMBL" id="CAH0100406.1"/>
    </source>
</evidence>
<dbReference type="Gene3D" id="1.10.8.10">
    <property type="entry name" value="DNA helicase RuvA subunit, C-terminal domain"/>
    <property type="match status" value="1"/>
</dbReference>
<dbReference type="GO" id="GO:0004843">
    <property type="term" value="F:cysteine-type deubiquitinase activity"/>
    <property type="evidence" value="ECO:0007669"/>
    <property type="project" value="UniProtKB-EC"/>
</dbReference>
<dbReference type="PROSITE" id="PS50030">
    <property type="entry name" value="UBA"/>
    <property type="match status" value="1"/>
</dbReference>
<reference evidence="5" key="1">
    <citation type="submission" date="2021-11" db="EMBL/GenBank/DDBJ databases">
        <authorList>
            <person name="Schell T."/>
        </authorList>
    </citation>
    <scope>NUCLEOTIDE SEQUENCE</scope>
    <source>
        <strain evidence="5">M5</strain>
    </source>
</reference>
<dbReference type="CDD" id="cd14386">
    <property type="entry name" value="UBA2_UBP5"/>
    <property type="match status" value="1"/>
</dbReference>
<dbReference type="GO" id="GO:0016579">
    <property type="term" value="P:protein deubiquitination"/>
    <property type="evidence" value="ECO:0007669"/>
    <property type="project" value="InterPro"/>
</dbReference>
<dbReference type="PROSITE" id="PS50235">
    <property type="entry name" value="USP_3"/>
    <property type="match status" value="1"/>
</dbReference>
<dbReference type="SMART" id="SM00165">
    <property type="entry name" value="UBA"/>
    <property type="match status" value="1"/>
</dbReference>
<dbReference type="Pfam" id="PF00443">
    <property type="entry name" value="UCH"/>
    <property type="match status" value="1"/>
</dbReference>
<dbReference type="Pfam" id="PF00627">
    <property type="entry name" value="UBA"/>
    <property type="match status" value="1"/>
</dbReference>
<dbReference type="EC" id="3.4.19.12" evidence="2"/>
<dbReference type="PANTHER" id="PTHR21646:SF10">
    <property type="entry name" value="UBIQUITIN CARBOXYL-TERMINAL HYDROLASE 14"/>
    <property type="match status" value="1"/>
</dbReference>
<evidence type="ECO:0000256" key="2">
    <source>
        <dbReference type="ARBA" id="ARBA00012759"/>
    </source>
</evidence>
<sequence length="430" mass="48484">MKTHIVPDVKIQYQQGIKPSMFKSLIGRGHPEFSTKRQQDAVEFLLHLINITERHTRVHPKSTVSPAESFKFRVEERLQCLSSGKVRYTHRPEYNLPVPVPLETASHMEEVRLYNEQKKAAMAAGQQFKSDDIVRPKITLQSCLEALVCPEEVQNFYSTAISGKTTETLKYQTTPDFLWIQLRKFTLAEDWSPVKLDVAVEIPQILDLSFMKASGQQPDEILIPDQVTAADAAAEPPFDMAIVESLTEMGFPLRPLLNGSWKNLDDPDFLAPPPPSSASGRKIFRKFWSQCLTGTFKPDEEGVAMLQSMGFSRSQCVKALKNTDNNVERAANWIFSHPDEINSDDFTPVVSASTVSAPSASEPTFTDGPPVYELAAFISHMGTSTSVWLYVCHIERDGRWVIFNDEKVAVSENPPFELGYLYLYRRSSMN</sequence>
<dbReference type="Gene3D" id="3.90.70.10">
    <property type="entry name" value="Cysteine proteinases"/>
    <property type="match status" value="1"/>
</dbReference>
<comment type="caution">
    <text evidence="5">The sequence shown here is derived from an EMBL/GenBank/DDBJ whole genome shotgun (WGS) entry which is preliminary data.</text>
</comment>
<evidence type="ECO:0000256" key="1">
    <source>
        <dbReference type="ARBA" id="ARBA00000707"/>
    </source>
</evidence>
<dbReference type="InterPro" id="IPR001394">
    <property type="entry name" value="Peptidase_C19_UCH"/>
</dbReference>
<feature type="domain" description="USP" evidence="4">
    <location>
        <begin position="1"/>
        <end position="427"/>
    </location>
</feature>
<dbReference type="SUPFAM" id="SSF54001">
    <property type="entry name" value="Cysteine proteinases"/>
    <property type="match status" value="1"/>
</dbReference>
<dbReference type="Proteomes" id="UP000789390">
    <property type="component" value="Unassembled WGS sequence"/>
</dbReference>
<evidence type="ECO:0000313" key="6">
    <source>
        <dbReference type="Proteomes" id="UP000789390"/>
    </source>
</evidence>
<dbReference type="InterPro" id="IPR028889">
    <property type="entry name" value="USP"/>
</dbReference>
<dbReference type="InterPro" id="IPR038765">
    <property type="entry name" value="Papain-like_cys_pep_sf"/>
</dbReference>
<name>A0A8J2RD46_9CRUS</name>
<dbReference type="EMBL" id="CAKKLH010000035">
    <property type="protein sequence ID" value="CAH0100406.1"/>
    <property type="molecule type" value="Genomic_DNA"/>
</dbReference>
<comment type="catalytic activity">
    <reaction evidence="1">
        <text>Thiol-dependent hydrolysis of ester, thioester, amide, peptide and isopeptide bonds formed by the C-terminal Gly of ubiquitin (a 76-residue protein attached to proteins as an intracellular targeting signal).</text>
        <dbReference type="EC" id="3.4.19.12"/>
    </reaction>
</comment>
<dbReference type="OrthoDB" id="361536at2759"/>
<dbReference type="PANTHER" id="PTHR21646">
    <property type="entry name" value="UBIQUITIN CARBOXYL-TERMINAL HYDROLASE"/>
    <property type="match status" value="1"/>
</dbReference>
<proteinExistence type="predicted"/>
<protein>
    <recommendedName>
        <fullName evidence="2">ubiquitinyl hydrolase 1</fullName>
        <ecNumber evidence="2">3.4.19.12</ecNumber>
    </recommendedName>
</protein>
<keyword evidence="6" id="KW-1185">Reference proteome</keyword>
<gene>
    <name evidence="5" type="ORF">DGAL_LOCUS2636</name>
</gene>
<organism evidence="5 6">
    <name type="scientific">Daphnia galeata</name>
    <dbReference type="NCBI Taxonomy" id="27404"/>
    <lineage>
        <taxon>Eukaryota</taxon>
        <taxon>Metazoa</taxon>
        <taxon>Ecdysozoa</taxon>
        <taxon>Arthropoda</taxon>
        <taxon>Crustacea</taxon>
        <taxon>Branchiopoda</taxon>
        <taxon>Diplostraca</taxon>
        <taxon>Cladocera</taxon>
        <taxon>Anomopoda</taxon>
        <taxon>Daphniidae</taxon>
        <taxon>Daphnia</taxon>
    </lineage>
</organism>
<feature type="domain" description="UBA" evidence="3">
    <location>
        <begin position="297"/>
        <end position="337"/>
    </location>
</feature>
<accession>A0A8J2RD46</accession>
<evidence type="ECO:0000259" key="4">
    <source>
        <dbReference type="PROSITE" id="PS50235"/>
    </source>
</evidence>
<dbReference type="InterPro" id="IPR050185">
    <property type="entry name" value="Ub_carboxyl-term_hydrolase"/>
</dbReference>
<evidence type="ECO:0000259" key="3">
    <source>
        <dbReference type="PROSITE" id="PS50030"/>
    </source>
</evidence>
<dbReference type="AlphaFoldDB" id="A0A8J2RD46"/>
<dbReference type="InterPro" id="IPR015940">
    <property type="entry name" value="UBA"/>
</dbReference>